<feature type="non-terminal residue" evidence="2">
    <location>
        <position position="1"/>
    </location>
</feature>
<reference evidence="2 3" key="1">
    <citation type="submission" date="2024-05" db="EMBL/GenBank/DDBJ databases">
        <title>Genome sequencing and assembly of Indian major carp, Cirrhinus mrigala (Hamilton, 1822).</title>
        <authorList>
            <person name="Mohindra V."/>
            <person name="Chowdhury L.M."/>
            <person name="Lal K."/>
            <person name="Jena J.K."/>
        </authorList>
    </citation>
    <scope>NUCLEOTIDE SEQUENCE [LARGE SCALE GENOMIC DNA]</scope>
    <source>
        <strain evidence="2">CM1030</strain>
        <tissue evidence="2">Blood</tissue>
    </source>
</reference>
<name>A0ABD0NY58_CIRMR</name>
<evidence type="ECO:0000313" key="3">
    <source>
        <dbReference type="Proteomes" id="UP001529510"/>
    </source>
</evidence>
<protein>
    <submittedName>
        <fullName evidence="2">Uncharacterized protein</fullName>
    </submittedName>
</protein>
<accession>A0ABD0NY58</accession>
<feature type="region of interest" description="Disordered" evidence="1">
    <location>
        <begin position="1"/>
        <end position="77"/>
    </location>
</feature>
<organism evidence="2 3">
    <name type="scientific">Cirrhinus mrigala</name>
    <name type="common">Mrigala</name>
    <dbReference type="NCBI Taxonomy" id="683832"/>
    <lineage>
        <taxon>Eukaryota</taxon>
        <taxon>Metazoa</taxon>
        <taxon>Chordata</taxon>
        <taxon>Craniata</taxon>
        <taxon>Vertebrata</taxon>
        <taxon>Euteleostomi</taxon>
        <taxon>Actinopterygii</taxon>
        <taxon>Neopterygii</taxon>
        <taxon>Teleostei</taxon>
        <taxon>Ostariophysi</taxon>
        <taxon>Cypriniformes</taxon>
        <taxon>Cyprinidae</taxon>
        <taxon>Labeoninae</taxon>
        <taxon>Labeonini</taxon>
        <taxon>Cirrhinus</taxon>
    </lineage>
</organism>
<dbReference type="EMBL" id="JAMKFB020000019">
    <property type="protein sequence ID" value="KAL0166819.1"/>
    <property type="molecule type" value="Genomic_DNA"/>
</dbReference>
<proteinExistence type="predicted"/>
<sequence>SVSWDAAPVINGVQPTKHQNGLSSNGEAADFEEIIKLSNHSGSGNSGQGQPADPIMAFEGGEPFMMKAGPMKPQHVA</sequence>
<evidence type="ECO:0000313" key="2">
    <source>
        <dbReference type="EMBL" id="KAL0166819.1"/>
    </source>
</evidence>
<dbReference type="AlphaFoldDB" id="A0ABD0NY58"/>
<feature type="compositionally biased region" description="Polar residues" evidence="1">
    <location>
        <begin position="13"/>
        <end position="26"/>
    </location>
</feature>
<feature type="non-terminal residue" evidence="2">
    <location>
        <position position="77"/>
    </location>
</feature>
<evidence type="ECO:0000256" key="1">
    <source>
        <dbReference type="SAM" id="MobiDB-lite"/>
    </source>
</evidence>
<gene>
    <name evidence="2" type="ORF">M9458_038663</name>
</gene>
<dbReference type="Proteomes" id="UP001529510">
    <property type="component" value="Unassembled WGS sequence"/>
</dbReference>
<keyword evidence="3" id="KW-1185">Reference proteome</keyword>
<comment type="caution">
    <text evidence="2">The sequence shown here is derived from an EMBL/GenBank/DDBJ whole genome shotgun (WGS) entry which is preliminary data.</text>
</comment>